<name>A0AAE0WQF0_9PEZI</name>
<dbReference type="AlphaFoldDB" id="A0AAE0WQF0"/>
<reference evidence="2" key="1">
    <citation type="submission" date="2023-07" db="EMBL/GenBank/DDBJ databases">
        <title>Black Yeasts Isolated from many extreme environments.</title>
        <authorList>
            <person name="Coleine C."/>
            <person name="Stajich J.E."/>
            <person name="Selbmann L."/>
        </authorList>
    </citation>
    <scope>NUCLEOTIDE SEQUENCE</scope>
    <source>
        <strain evidence="2">CCFEE 5485</strain>
    </source>
</reference>
<accession>A0AAE0WQF0</accession>
<dbReference type="Gene3D" id="3.10.450.50">
    <property type="match status" value="1"/>
</dbReference>
<evidence type="ECO:0000259" key="1">
    <source>
        <dbReference type="Pfam" id="PF12680"/>
    </source>
</evidence>
<protein>
    <recommendedName>
        <fullName evidence="1">SnoaL-like domain-containing protein</fullName>
    </recommendedName>
</protein>
<dbReference type="Pfam" id="PF12680">
    <property type="entry name" value="SnoaL_2"/>
    <property type="match status" value="1"/>
</dbReference>
<sequence>MRATSEAFIKAWETWSIEPVMAMRAPDCKQTMYPKNVGFAARTNEEFRTYFKSLDGVFSNARMTIDDYLAVNTEKKAVVRSTMRADAPWGLFENEYVWYLTFTEDGRLITEIVEFIDSLSTQEVRAKLQKYREKTGESH</sequence>
<dbReference type="InterPro" id="IPR032710">
    <property type="entry name" value="NTF2-like_dom_sf"/>
</dbReference>
<comment type="caution">
    <text evidence="2">The sequence shown here is derived from an EMBL/GenBank/DDBJ whole genome shotgun (WGS) entry which is preliminary data.</text>
</comment>
<evidence type="ECO:0000313" key="2">
    <source>
        <dbReference type="EMBL" id="KAK3676085.1"/>
    </source>
</evidence>
<evidence type="ECO:0000313" key="3">
    <source>
        <dbReference type="Proteomes" id="UP001274830"/>
    </source>
</evidence>
<keyword evidence="3" id="KW-1185">Reference proteome</keyword>
<gene>
    <name evidence="2" type="ORF">LTR78_003835</name>
</gene>
<dbReference type="SUPFAM" id="SSF54427">
    <property type="entry name" value="NTF2-like"/>
    <property type="match status" value="1"/>
</dbReference>
<dbReference type="PANTHER" id="PTHR39598">
    <property type="entry name" value="AUSTINOL SYNTHESIS PROTEIN F-RELATED"/>
    <property type="match status" value="1"/>
</dbReference>
<dbReference type="InterPro" id="IPR050977">
    <property type="entry name" value="Fungal_Meroterpenoid_Isomerase"/>
</dbReference>
<dbReference type="InterPro" id="IPR037401">
    <property type="entry name" value="SnoaL-like"/>
</dbReference>
<feature type="domain" description="SnoaL-like" evidence="1">
    <location>
        <begin position="6"/>
        <end position="108"/>
    </location>
</feature>
<proteinExistence type="predicted"/>
<dbReference type="EMBL" id="JAUTXT010000011">
    <property type="protein sequence ID" value="KAK3676085.1"/>
    <property type="molecule type" value="Genomic_DNA"/>
</dbReference>
<dbReference type="PANTHER" id="PTHR39598:SF1">
    <property type="entry name" value="AUSTINOID BIOSYNTHESIS CLUSTERS PROTEIN F-RELATED"/>
    <property type="match status" value="1"/>
</dbReference>
<organism evidence="2 3">
    <name type="scientific">Recurvomyces mirabilis</name>
    <dbReference type="NCBI Taxonomy" id="574656"/>
    <lineage>
        <taxon>Eukaryota</taxon>
        <taxon>Fungi</taxon>
        <taxon>Dikarya</taxon>
        <taxon>Ascomycota</taxon>
        <taxon>Pezizomycotina</taxon>
        <taxon>Dothideomycetes</taxon>
        <taxon>Dothideomycetidae</taxon>
        <taxon>Mycosphaerellales</taxon>
        <taxon>Teratosphaeriaceae</taxon>
        <taxon>Recurvomyces</taxon>
    </lineage>
</organism>
<dbReference type="Proteomes" id="UP001274830">
    <property type="component" value="Unassembled WGS sequence"/>
</dbReference>